<gene>
    <name evidence="1" type="ORF">E5R92_07180</name>
</gene>
<dbReference type="Gene3D" id="3.30.420.280">
    <property type="match status" value="1"/>
</dbReference>
<proteinExistence type="predicted"/>
<dbReference type="Proteomes" id="UP000501094">
    <property type="component" value="Chromosome"/>
</dbReference>
<dbReference type="Pfam" id="PF03237">
    <property type="entry name" value="Terminase_6N"/>
    <property type="match status" value="1"/>
</dbReference>
<keyword evidence="2" id="KW-1185">Reference proteome</keyword>
<organism evidence="1 2">
    <name type="scientific">Candidatus Pelagibacter giovannonii</name>
    <dbReference type="NCBI Taxonomy" id="2563896"/>
    <lineage>
        <taxon>Bacteria</taxon>
        <taxon>Pseudomonadati</taxon>
        <taxon>Pseudomonadota</taxon>
        <taxon>Alphaproteobacteria</taxon>
        <taxon>Candidatus Pelagibacterales</taxon>
        <taxon>Candidatus Pelagibacteraceae</taxon>
        <taxon>Candidatus Pelagibacter</taxon>
    </lineage>
</organism>
<dbReference type="InterPro" id="IPR027417">
    <property type="entry name" value="P-loop_NTPase"/>
</dbReference>
<name>A0A6H1Q3P5_9PROT</name>
<dbReference type="Gene3D" id="3.40.50.300">
    <property type="entry name" value="P-loop containing nucleotide triphosphate hydrolases"/>
    <property type="match status" value="1"/>
</dbReference>
<evidence type="ECO:0000313" key="2">
    <source>
        <dbReference type="Proteomes" id="UP000501094"/>
    </source>
</evidence>
<sequence>MQVTIPYTPRKSQAIIHDQLDKFRYSLLCCHRRFGKTVLCINHLIKAAMTSKNHQPRFAYIAPTYSQAKKIAYDYLVHFTKNIPGTKYNQTELRCDFVNGARITLLSSENPDSIRGIYLDGCIIDETAQVQSELLSEVITPALSDRKGFMILVGTPKGMANLFYDYYQKAQADPSWYLHIAKASDTKIVDDDELAAALSVMGAQKYSQEFECSFIGNIQGSIYGDTIALLEDKNQITRVPVDPGYPVNVAWDLGYNDSTSLIFFQQIGHMIHIVDFYENNNEPFPHYAEVIKEKDYVIGQNYGPHDLEQTEFSSGKTRREVAYQMGLRFKVAPKLAVEEGIHAVKMLLPRCLIDVDNCKKLINALRHYHRKFSDRERTYKIKPVHDWSSHAADALRVLATGIKENKFNQTQRQQTAESNYKVI</sequence>
<protein>
    <submittedName>
        <fullName evidence="1">Phage terminus large subunit</fullName>
    </submittedName>
</protein>
<dbReference type="KEGG" id="peg:E5R92_07180"/>
<reference evidence="1 2" key="1">
    <citation type="journal article" date="2020" name="Nat. Microbiol.">
        <title>Lysogenic host-virus interactions in SAR11 marine bacteria.</title>
        <authorList>
            <person name="Morris R.M."/>
            <person name="Cain K.R."/>
            <person name="Hvorecny K.L."/>
            <person name="Kollman J.M."/>
        </authorList>
    </citation>
    <scope>NUCLEOTIDE SEQUENCE [LARGE SCALE GENOMIC DNA]</scope>
    <source>
        <strain evidence="1 2">NP1</strain>
    </source>
</reference>
<dbReference type="EMBL" id="CP038852">
    <property type="protein sequence ID" value="QIZ21562.1"/>
    <property type="molecule type" value="Genomic_DNA"/>
</dbReference>
<accession>A0A6H1Q3P5</accession>
<dbReference type="AlphaFoldDB" id="A0A6H1Q3P5"/>
<evidence type="ECO:0000313" key="1">
    <source>
        <dbReference type="EMBL" id="QIZ21562.1"/>
    </source>
</evidence>